<evidence type="ECO:0000313" key="4">
    <source>
        <dbReference type="Proteomes" id="UP000324897"/>
    </source>
</evidence>
<evidence type="ECO:0000256" key="2">
    <source>
        <dbReference type="SAM" id="Phobius"/>
    </source>
</evidence>
<keyword evidence="4" id="KW-1185">Reference proteome</keyword>
<sequence length="233" mass="25381">LRQNIFNERFLPRWRISSSWAACRPILVVAVVVGVVATGDPVRHQGRRQLHVPGEATLATSGKSVKSLCAPHAVQGVVREDADPGRVQRHGEPQGGVQAVAKTALESVKAAYERSQPSAPTAVRRPHDGERARGLQKLLDDSVDDLKGMIGWPAATSRAPRPLRRPRDVAHGGHTFIDNLRRRITDEKLKADMKLVCATTELSSNALAITNSLGSIFKKLDLTLFKRTRAGAC</sequence>
<accession>A0A5J9TS89</accession>
<reference evidence="3 4" key="1">
    <citation type="journal article" date="2019" name="Sci. Rep.">
        <title>A high-quality genome of Eragrostis curvula grass provides insights into Poaceae evolution and supports new strategies to enhance forage quality.</title>
        <authorList>
            <person name="Carballo J."/>
            <person name="Santos B.A.C.M."/>
            <person name="Zappacosta D."/>
            <person name="Garbus I."/>
            <person name="Selva J.P."/>
            <person name="Gallo C.A."/>
            <person name="Diaz A."/>
            <person name="Albertini E."/>
            <person name="Caccamo M."/>
            <person name="Echenique V."/>
        </authorList>
    </citation>
    <scope>NUCLEOTIDE SEQUENCE [LARGE SCALE GENOMIC DNA]</scope>
    <source>
        <strain evidence="4">cv. Victoria</strain>
        <tissue evidence="3">Leaf</tissue>
    </source>
</reference>
<organism evidence="3 4">
    <name type="scientific">Eragrostis curvula</name>
    <name type="common">weeping love grass</name>
    <dbReference type="NCBI Taxonomy" id="38414"/>
    <lineage>
        <taxon>Eukaryota</taxon>
        <taxon>Viridiplantae</taxon>
        <taxon>Streptophyta</taxon>
        <taxon>Embryophyta</taxon>
        <taxon>Tracheophyta</taxon>
        <taxon>Spermatophyta</taxon>
        <taxon>Magnoliopsida</taxon>
        <taxon>Liliopsida</taxon>
        <taxon>Poales</taxon>
        <taxon>Poaceae</taxon>
        <taxon>PACMAD clade</taxon>
        <taxon>Chloridoideae</taxon>
        <taxon>Eragrostideae</taxon>
        <taxon>Eragrostidinae</taxon>
        <taxon>Eragrostis</taxon>
    </lineage>
</organism>
<evidence type="ECO:0008006" key="5">
    <source>
        <dbReference type="Google" id="ProtNLM"/>
    </source>
</evidence>
<dbReference type="Proteomes" id="UP000324897">
    <property type="component" value="Unassembled WGS sequence"/>
</dbReference>
<keyword evidence="2" id="KW-1133">Transmembrane helix</keyword>
<proteinExistence type="predicted"/>
<evidence type="ECO:0000313" key="3">
    <source>
        <dbReference type="EMBL" id="TVU14189.1"/>
    </source>
</evidence>
<feature type="region of interest" description="Disordered" evidence="1">
    <location>
        <begin position="112"/>
        <end position="131"/>
    </location>
</feature>
<dbReference type="EMBL" id="RWGY01000031">
    <property type="protein sequence ID" value="TVU14189.1"/>
    <property type="molecule type" value="Genomic_DNA"/>
</dbReference>
<name>A0A5J9TS89_9POAL</name>
<feature type="transmembrane region" description="Helical" evidence="2">
    <location>
        <begin position="21"/>
        <end position="39"/>
    </location>
</feature>
<evidence type="ECO:0000256" key="1">
    <source>
        <dbReference type="SAM" id="MobiDB-lite"/>
    </source>
</evidence>
<protein>
    <recommendedName>
        <fullName evidence="5">Pectinesterase inhibitor domain-containing protein</fullName>
    </recommendedName>
</protein>
<keyword evidence="2" id="KW-0812">Transmembrane</keyword>
<dbReference type="AlphaFoldDB" id="A0A5J9TS89"/>
<comment type="caution">
    <text evidence="3">The sequence shown here is derived from an EMBL/GenBank/DDBJ whole genome shotgun (WGS) entry which is preliminary data.</text>
</comment>
<gene>
    <name evidence="3" type="ORF">EJB05_37638</name>
</gene>
<feature type="non-terminal residue" evidence="3">
    <location>
        <position position="1"/>
    </location>
</feature>
<keyword evidence="2" id="KW-0472">Membrane</keyword>